<evidence type="ECO:0008006" key="2">
    <source>
        <dbReference type="Google" id="ProtNLM"/>
    </source>
</evidence>
<gene>
    <name evidence="1" type="ORF">S06H3_51896</name>
</gene>
<accession>X1N7R8</accession>
<dbReference type="EMBL" id="BARV01032971">
    <property type="protein sequence ID" value="GAI40037.1"/>
    <property type="molecule type" value="Genomic_DNA"/>
</dbReference>
<dbReference type="SUPFAM" id="SSF55166">
    <property type="entry name" value="Hedgehog/DD-peptidase"/>
    <property type="match status" value="1"/>
</dbReference>
<name>X1N7R8_9ZZZZ</name>
<dbReference type="AlphaFoldDB" id="X1N7R8"/>
<organism evidence="1">
    <name type="scientific">marine sediment metagenome</name>
    <dbReference type="NCBI Taxonomy" id="412755"/>
    <lineage>
        <taxon>unclassified sequences</taxon>
        <taxon>metagenomes</taxon>
        <taxon>ecological metagenomes</taxon>
    </lineage>
</organism>
<sequence>MVVDLNQWALAEFSSQGLRWPGLWVISGYRSEQSQTEENPLVPDSLHRACPSLAVDLRVGDLPATVTQPVVWGWLGTKWKTWGGRWGGDFSERDYNHFDLLDTSHLP</sequence>
<comment type="caution">
    <text evidence="1">The sequence shown here is derived from an EMBL/GenBank/DDBJ whole genome shotgun (WGS) entry which is preliminary data.</text>
</comment>
<proteinExistence type="predicted"/>
<protein>
    <recommendedName>
        <fullName evidence="2">Peptidase M15C domain-containing protein</fullName>
    </recommendedName>
</protein>
<dbReference type="InterPro" id="IPR009045">
    <property type="entry name" value="Zn_M74/Hedgehog-like"/>
</dbReference>
<reference evidence="1" key="1">
    <citation type="journal article" date="2014" name="Front. Microbiol.">
        <title>High frequency of phylogenetically diverse reductive dehalogenase-homologous genes in deep subseafloor sedimentary metagenomes.</title>
        <authorList>
            <person name="Kawai M."/>
            <person name="Futagami T."/>
            <person name="Toyoda A."/>
            <person name="Takaki Y."/>
            <person name="Nishi S."/>
            <person name="Hori S."/>
            <person name="Arai W."/>
            <person name="Tsubouchi T."/>
            <person name="Morono Y."/>
            <person name="Uchiyama I."/>
            <person name="Ito T."/>
            <person name="Fujiyama A."/>
            <person name="Inagaki F."/>
            <person name="Takami H."/>
        </authorList>
    </citation>
    <scope>NUCLEOTIDE SEQUENCE</scope>
    <source>
        <strain evidence="1">Expedition CK06-06</strain>
    </source>
</reference>
<evidence type="ECO:0000313" key="1">
    <source>
        <dbReference type="EMBL" id="GAI40037.1"/>
    </source>
</evidence>